<dbReference type="SUPFAM" id="SSF48371">
    <property type="entry name" value="ARM repeat"/>
    <property type="match status" value="1"/>
</dbReference>
<reference evidence="1 2" key="1">
    <citation type="submission" date="2017-08" db="EMBL/GenBank/DDBJ databases">
        <title>Halovibrio sewagensis sp. nov., isolated from wastewater of high salinity.</title>
        <authorList>
            <person name="Dong X."/>
            <person name="Zhang G."/>
        </authorList>
    </citation>
    <scope>NUCLEOTIDE SEQUENCE [LARGE SCALE GENOMIC DNA]</scope>
    <source>
        <strain evidence="1 2">YL5-2</strain>
    </source>
</reference>
<gene>
    <name evidence="1" type="ORF">CK501_16510</name>
</gene>
<dbReference type="RefSeq" id="WP_095618814.1">
    <property type="nucleotide sequence ID" value="NZ_NSKD01000017.1"/>
</dbReference>
<evidence type="ECO:0000313" key="1">
    <source>
        <dbReference type="EMBL" id="PAU75818.1"/>
    </source>
</evidence>
<dbReference type="SMART" id="SM00567">
    <property type="entry name" value="EZ_HEAT"/>
    <property type="match status" value="2"/>
</dbReference>
<comment type="caution">
    <text evidence="1">The sequence shown here is derived from an EMBL/GenBank/DDBJ whole genome shotgun (WGS) entry which is preliminary data.</text>
</comment>
<dbReference type="InterPro" id="IPR011989">
    <property type="entry name" value="ARM-like"/>
</dbReference>
<name>A0A2A2ET45_9GAMM</name>
<proteinExistence type="predicted"/>
<dbReference type="OrthoDB" id="4217093at2"/>
<dbReference type="Gene3D" id="1.25.10.10">
    <property type="entry name" value="Leucine-rich Repeat Variant"/>
    <property type="match status" value="1"/>
</dbReference>
<evidence type="ECO:0000313" key="2">
    <source>
        <dbReference type="Proteomes" id="UP000218896"/>
    </source>
</evidence>
<dbReference type="EMBL" id="NSKD01000017">
    <property type="protein sequence ID" value="PAU75818.1"/>
    <property type="molecule type" value="Genomic_DNA"/>
</dbReference>
<evidence type="ECO:0008006" key="3">
    <source>
        <dbReference type="Google" id="ProtNLM"/>
    </source>
</evidence>
<organism evidence="1 2">
    <name type="scientific">Halovibrio salipaludis</name>
    <dbReference type="NCBI Taxonomy" id="2032626"/>
    <lineage>
        <taxon>Bacteria</taxon>
        <taxon>Pseudomonadati</taxon>
        <taxon>Pseudomonadota</taxon>
        <taxon>Gammaproteobacteria</taxon>
        <taxon>Oceanospirillales</taxon>
        <taxon>Halomonadaceae</taxon>
        <taxon>Halovibrio</taxon>
    </lineage>
</organism>
<dbReference type="AlphaFoldDB" id="A0A2A2ET45"/>
<protein>
    <recommendedName>
        <fullName evidence="3">HEAT repeat domain-containing protein</fullName>
    </recommendedName>
</protein>
<dbReference type="Proteomes" id="UP000218896">
    <property type="component" value="Unassembled WGS sequence"/>
</dbReference>
<keyword evidence="2" id="KW-1185">Reference proteome</keyword>
<sequence>MNDNEAVQQLIEQLSNKASAKRRSAAKKLRKLKVKEAGPALLAALKNELKDKRTWETQYQMIMALGESGYTESLDFLLQLAEQEFEATMVYVAIGDAIARLTYFKDGSISNILDFLDSKNGTALFIDGLIRAIAILKLIPSDEDIERIINYGNNPEVNDNNRTWIASASAGWSGSNVEHFLNRCAVSDNPQTKRAAEAALNKKYPKWDIL</sequence>
<accession>A0A2A2ET45</accession>
<dbReference type="InterPro" id="IPR016024">
    <property type="entry name" value="ARM-type_fold"/>
</dbReference>
<dbReference type="Pfam" id="PF03130">
    <property type="entry name" value="HEAT_PBS"/>
    <property type="match status" value="1"/>
</dbReference>
<dbReference type="InterPro" id="IPR004155">
    <property type="entry name" value="PBS_lyase_HEAT"/>
</dbReference>